<organism evidence="2 3">
    <name type="scientific">Pleurodeles waltl</name>
    <name type="common">Iberian ribbed newt</name>
    <dbReference type="NCBI Taxonomy" id="8319"/>
    <lineage>
        <taxon>Eukaryota</taxon>
        <taxon>Metazoa</taxon>
        <taxon>Chordata</taxon>
        <taxon>Craniata</taxon>
        <taxon>Vertebrata</taxon>
        <taxon>Euteleostomi</taxon>
        <taxon>Amphibia</taxon>
        <taxon>Batrachia</taxon>
        <taxon>Caudata</taxon>
        <taxon>Salamandroidea</taxon>
        <taxon>Salamandridae</taxon>
        <taxon>Pleurodelinae</taxon>
        <taxon>Pleurodeles</taxon>
    </lineage>
</organism>
<accession>A0AAV7PBJ5</accession>
<evidence type="ECO:0000313" key="2">
    <source>
        <dbReference type="EMBL" id="KAJ1125596.1"/>
    </source>
</evidence>
<gene>
    <name evidence="2" type="ORF">NDU88_004021</name>
</gene>
<sequence length="148" mass="15673">MGATSPVSFLPCLFRVTAPCAVLRAPGRLQVRRPQSLTDPAPPLPRAAANSRLSSRRAEGGRHLSPRPQRVQENRLSSVHPRPHAPARSVGRPFSAAWSGTRGRLSPGTVSASQSPGLGPTGAGKRPGSPHTAAEDSKDQLWWQVPDG</sequence>
<evidence type="ECO:0000256" key="1">
    <source>
        <dbReference type="SAM" id="MobiDB-lite"/>
    </source>
</evidence>
<keyword evidence="3" id="KW-1185">Reference proteome</keyword>
<protein>
    <submittedName>
        <fullName evidence="2">Uncharacterized protein</fullName>
    </submittedName>
</protein>
<dbReference type="Proteomes" id="UP001066276">
    <property type="component" value="Chromosome 7"/>
</dbReference>
<comment type="caution">
    <text evidence="2">The sequence shown here is derived from an EMBL/GenBank/DDBJ whole genome shotgun (WGS) entry which is preliminary data.</text>
</comment>
<evidence type="ECO:0000313" key="3">
    <source>
        <dbReference type="Proteomes" id="UP001066276"/>
    </source>
</evidence>
<reference evidence="2" key="1">
    <citation type="journal article" date="2022" name="bioRxiv">
        <title>Sequencing and chromosome-scale assembly of the giantPleurodeles waltlgenome.</title>
        <authorList>
            <person name="Brown T."/>
            <person name="Elewa A."/>
            <person name="Iarovenko S."/>
            <person name="Subramanian E."/>
            <person name="Araus A.J."/>
            <person name="Petzold A."/>
            <person name="Susuki M."/>
            <person name="Suzuki K.-i.T."/>
            <person name="Hayashi T."/>
            <person name="Toyoda A."/>
            <person name="Oliveira C."/>
            <person name="Osipova E."/>
            <person name="Leigh N.D."/>
            <person name="Simon A."/>
            <person name="Yun M.H."/>
        </authorList>
    </citation>
    <scope>NUCLEOTIDE SEQUENCE</scope>
    <source>
        <strain evidence="2">20211129_DDA</strain>
        <tissue evidence="2">Liver</tissue>
    </source>
</reference>
<name>A0AAV7PBJ5_PLEWA</name>
<feature type="region of interest" description="Disordered" evidence="1">
    <location>
        <begin position="33"/>
        <end position="148"/>
    </location>
</feature>
<dbReference type="EMBL" id="JANPWB010000011">
    <property type="protein sequence ID" value="KAJ1125596.1"/>
    <property type="molecule type" value="Genomic_DNA"/>
</dbReference>
<proteinExistence type="predicted"/>
<dbReference type="AlphaFoldDB" id="A0AAV7PBJ5"/>